<dbReference type="PANTHER" id="PTHR45527">
    <property type="entry name" value="NONRIBOSOMAL PEPTIDE SYNTHETASE"/>
    <property type="match status" value="1"/>
</dbReference>
<dbReference type="PROSITE" id="PS00012">
    <property type="entry name" value="PHOSPHOPANTETHEINE"/>
    <property type="match status" value="2"/>
</dbReference>
<evidence type="ECO:0000256" key="1">
    <source>
        <dbReference type="ARBA" id="ARBA00001957"/>
    </source>
</evidence>
<evidence type="ECO:0000313" key="6">
    <source>
        <dbReference type="EMBL" id="GGQ26099.1"/>
    </source>
</evidence>
<dbReference type="Gene3D" id="1.10.1200.10">
    <property type="entry name" value="ACP-like"/>
    <property type="match status" value="2"/>
</dbReference>
<dbReference type="Pfam" id="PF00550">
    <property type="entry name" value="PP-binding"/>
    <property type="match status" value="2"/>
</dbReference>
<dbReference type="Gene3D" id="3.30.559.30">
    <property type="entry name" value="Nonribosomal peptide synthetase, condensation domain"/>
    <property type="match status" value="1"/>
</dbReference>
<dbReference type="PANTHER" id="PTHR45527:SF1">
    <property type="entry name" value="FATTY ACID SYNTHASE"/>
    <property type="match status" value="1"/>
</dbReference>
<dbReference type="InterPro" id="IPR006162">
    <property type="entry name" value="Ppantetheine_attach_site"/>
</dbReference>
<dbReference type="InterPro" id="IPR025110">
    <property type="entry name" value="AMP-bd_C"/>
</dbReference>
<dbReference type="Pfam" id="PF13193">
    <property type="entry name" value="AMP-binding_C"/>
    <property type="match status" value="2"/>
</dbReference>
<dbReference type="InterPro" id="IPR023213">
    <property type="entry name" value="CAT-like_dom_sf"/>
</dbReference>
<keyword evidence="2" id="KW-0596">Phosphopantetheine</keyword>
<evidence type="ECO:0000256" key="2">
    <source>
        <dbReference type="ARBA" id="ARBA00022450"/>
    </source>
</evidence>
<dbReference type="Gene3D" id="3.30.559.10">
    <property type="entry name" value="Chloramphenicol acetyltransferase-like domain"/>
    <property type="match status" value="1"/>
</dbReference>
<sequence>MNPISLRRNLAVLFEARVAAAPHAEAVVCGEVRLTAAELNGRANALARRLTAAGVGPESPVAVLMERSADVAVALLAVVKAGGAYVPLHPAYPVARMRAILDQAGARIVLTDAAHAGHEPAGNVTSLVVGDDTDPKNPGLDIAADRLAYVMFTSGSTGVPKGVGVTHRNIAALAADHRWREHDRVLSHSSFAFDASTYELWVPLLNGGTVVMAPPGAVDAATVARILDGERVTAAFLTTGLFNVLAEEAPELLARIPSLWTGGEAAHPAAMERIVLAGGAAHNVYGPTENTTFSVSHRVEKPPSGAVPIGRPLDAVGVHVLDENLRPADEGELYLTGEQLARGYLGRPDLTAERFVACPYGEPGTRMYRTGDLVRRLPGGDLEFVGRADGQVKIRGFRIELGEIEATLARHPEVAQVAVLAREDRPGDKRLVAYLVPRAADAGPGGDADELADRVRRAAGETLPAYMVPSAFVVLAALPLNHNGKVDRRALPAPETTTSGAAPRTPVEERLCALFAELLAVPGVGVDDDFFALGGHSLLAMRAVTAIRAAFSTELQVREIFEAPTVAALADRIERAGGEDGGRPRPVLARGGESGRPEPSFAQSRLWISDRLAESASLYTIPLVLRLSGRLDREALRAAVADVALRHETLRTVFPARDGRPEPRVLESVPDLTVTGIIDGSELDTAIRRTALRPFDLASEPPMRAELFALPPVDGRDEHVLALLFHHIAIDGWSLGPLERDLATAYAARVRGEEPGWQPLPVRYSDYARWQRELLGDPADPGSLMGEQTAHWRAALAGLPDEIALPADRPRPTVPGHLGESVSFSLPAGLRRRLLAVAQADQATLFMTLQAGLAALLTRLGAGADVPIGAPVAGRTDEALTDLVGFFANTLVLRTDTSGNPTFRELLARVRETDLAAFANQDVPFENLVEAINPPRVPGRTPLFQVMLGLVNTSPAESGVAGLTMALDPAYSLYGFGGAKCDLLFGFTDGHSADGTAAGLEGVLQYATDLFDRETAETIAARLVRLLEAVAADPDTPIGAVDLLDPAERRTLLREWNDTAAPTPPGNLAELFEARVAADPHAEAVVCGEVRLTAAELNGRANALARRLTAAGVGPESPVAVLMERSADVVVALLAVTKAGGAYVPLHPGLPVSRMRWIVERTGARVVLTDAAYAKHELAEHARAVEGVQAMTATEESDPENLGLEIAADRLVYAMFTSGSTGTPKGVAVTHRNIRSFATDRLWHGPAHRRVLFHTASSFDVSMYELWVPLLNGGTIVVAPPGVVDAATLTWALDTEHVTAIFLSTGLFNVLAPDHPALLARIPELWIAGEAASPTAVEHVLTAGATTVHNGYGPTETTVYATAHPITTPGPVIPIGRPLDNTRAYVLDDHLAPVPPGVPGELYLTGDHLARGYLHRPDLTAERFVACPHGRPGERMYRTGDLVRWLPDGTLDYLGRVDDQVKIRGIRIELGEINAVLGRHPELRQAVTVVREDQPGDRRLAAYLVPRAAGSDREGKLADLVRRFAEDNLPAYMVPAAFTVMDTLPLNHSGKVDRRALPTPIWQDTTATATAFVPPRTDAEHLVADVWTDVLGTTRVGVHDDFFALGGNSLLAIRVAARIRAAVDLEIPINVIFANPTVEKLADAVEALLIADIEGQGA</sequence>
<dbReference type="EMBL" id="BMQJ01000021">
    <property type="protein sequence ID" value="GGQ26099.1"/>
    <property type="molecule type" value="Genomic_DNA"/>
</dbReference>
<dbReference type="CDD" id="cd19540">
    <property type="entry name" value="LCL_NRPS-like"/>
    <property type="match status" value="1"/>
</dbReference>
<dbReference type="Pfam" id="PF00668">
    <property type="entry name" value="Condensation"/>
    <property type="match status" value="1"/>
</dbReference>
<evidence type="ECO:0000259" key="5">
    <source>
        <dbReference type="PROSITE" id="PS50075"/>
    </source>
</evidence>
<dbReference type="InterPro" id="IPR045851">
    <property type="entry name" value="AMP-bd_C_sf"/>
</dbReference>
<dbReference type="InterPro" id="IPR020806">
    <property type="entry name" value="PKS_PP-bd"/>
</dbReference>
<dbReference type="Gene3D" id="3.40.50.980">
    <property type="match status" value="4"/>
</dbReference>
<dbReference type="Gene3D" id="2.30.38.10">
    <property type="entry name" value="Luciferase, Domain 3"/>
    <property type="match status" value="2"/>
</dbReference>
<dbReference type="CDD" id="cd12117">
    <property type="entry name" value="A_NRPS_Srf_like"/>
    <property type="match status" value="2"/>
</dbReference>
<dbReference type="InterPro" id="IPR000873">
    <property type="entry name" value="AMP-dep_synth/lig_dom"/>
</dbReference>
<dbReference type="SUPFAM" id="SSF56801">
    <property type="entry name" value="Acetyl-CoA synthetase-like"/>
    <property type="match status" value="2"/>
</dbReference>
<evidence type="ECO:0000256" key="3">
    <source>
        <dbReference type="ARBA" id="ARBA00022553"/>
    </source>
</evidence>
<evidence type="ECO:0000256" key="4">
    <source>
        <dbReference type="SAM" id="MobiDB-lite"/>
    </source>
</evidence>
<dbReference type="InterPro" id="IPR036736">
    <property type="entry name" value="ACP-like_sf"/>
</dbReference>
<comment type="cofactor">
    <cofactor evidence="1">
        <name>pantetheine 4'-phosphate</name>
        <dbReference type="ChEBI" id="CHEBI:47942"/>
    </cofactor>
</comment>
<dbReference type="RefSeq" id="WP_189250286.1">
    <property type="nucleotide sequence ID" value="NZ_BMQJ01000021.1"/>
</dbReference>
<dbReference type="PROSITE" id="PS00455">
    <property type="entry name" value="AMP_BINDING"/>
    <property type="match status" value="1"/>
</dbReference>
<keyword evidence="7" id="KW-1185">Reference proteome</keyword>
<dbReference type="InterPro" id="IPR001242">
    <property type="entry name" value="Condensation_dom"/>
</dbReference>
<dbReference type="Pfam" id="PF00501">
    <property type="entry name" value="AMP-binding"/>
    <property type="match status" value="2"/>
</dbReference>
<dbReference type="InterPro" id="IPR020845">
    <property type="entry name" value="AMP-binding_CS"/>
</dbReference>
<dbReference type="NCBIfam" id="TIGR01733">
    <property type="entry name" value="AA-adenyl-dom"/>
    <property type="match status" value="2"/>
</dbReference>
<proteinExistence type="predicted"/>
<gene>
    <name evidence="6" type="ORF">GCM10010140_65440</name>
</gene>
<dbReference type="InterPro" id="IPR010071">
    <property type="entry name" value="AA_adenyl_dom"/>
</dbReference>
<dbReference type="SMART" id="SM00823">
    <property type="entry name" value="PKS_PP"/>
    <property type="match status" value="2"/>
</dbReference>
<accession>A0ABQ2RGZ9</accession>
<evidence type="ECO:0000313" key="7">
    <source>
        <dbReference type="Proteomes" id="UP000611554"/>
    </source>
</evidence>
<feature type="domain" description="Carrier" evidence="5">
    <location>
        <begin position="502"/>
        <end position="577"/>
    </location>
</feature>
<dbReference type="PROSITE" id="PS50075">
    <property type="entry name" value="CARRIER"/>
    <property type="match status" value="2"/>
</dbReference>
<dbReference type="Proteomes" id="UP000611554">
    <property type="component" value="Unassembled WGS sequence"/>
</dbReference>
<protein>
    <recommendedName>
        <fullName evidence="5">Carrier domain-containing protein</fullName>
    </recommendedName>
</protein>
<feature type="domain" description="Carrier" evidence="5">
    <location>
        <begin position="1574"/>
        <end position="1649"/>
    </location>
</feature>
<dbReference type="InterPro" id="IPR009081">
    <property type="entry name" value="PP-bd_ACP"/>
</dbReference>
<dbReference type="SUPFAM" id="SSF52777">
    <property type="entry name" value="CoA-dependent acyltransferases"/>
    <property type="match status" value="2"/>
</dbReference>
<reference evidence="7" key="1">
    <citation type="journal article" date="2019" name="Int. J. Syst. Evol. Microbiol.">
        <title>The Global Catalogue of Microorganisms (GCM) 10K type strain sequencing project: providing services to taxonomists for standard genome sequencing and annotation.</title>
        <authorList>
            <consortium name="The Broad Institute Genomics Platform"/>
            <consortium name="The Broad Institute Genome Sequencing Center for Infectious Disease"/>
            <person name="Wu L."/>
            <person name="Ma J."/>
        </authorList>
    </citation>
    <scope>NUCLEOTIDE SEQUENCE [LARGE SCALE GENOMIC DNA]</scope>
    <source>
        <strain evidence="7">JCM 3115</strain>
    </source>
</reference>
<organism evidence="6 7">
    <name type="scientific">Streptosporangium pseudovulgare</name>
    <dbReference type="NCBI Taxonomy" id="35765"/>
    <lineage>
        <taxon>Bacteria</taxon>
        <taxon>Bacillati</taxon>
        <taxon>Actinomycetota</taxon>
        <taxon>Actinomycetes</taxon>
        <taxon>Streptosporangiales</taxon>
        <taxon>Streptosporangiaceae</taxon>
        <taxon>Streptosporangium</taxon>
    </lineage>
</organism>
<keyword evidence="3" id="KW-0597">Phosphoprotein</keyword>
<feature type="region of interest" description="Disordered" evidence="4">
    <location>
        <begin position="577"/>
        <end position="597"/>
    </location>
</feature>
<dbReference type="Gene3D" id="3.30.300.30">
    <property type="match status" value="2"/>
</dbReference>
<dbReference type="SUPFAM" id="SSF47336">
    <property type="entry name" value="ACP-like"/>
    <property type="match status" value="2"/>
</dbReference>
<name>A0ABQ2RGZ9_9ACTN</name>
<comment type="caution">
    <text evidence="6">The sequence shown here is derived from an EMBL/GenBank/DDBJ whole genome shotgun (WGS) entry which is preliminary data.</text>
</comment>